<protein>
    <recommendedName>
        <fullName evidence="3">Chlorophyllase</fullName>
    </recommendedName>
</protein>
<reference evidence="1" key="2">
    <citation type="submission" date="2024-10" db="UniProtKB">
        <authorList>
            <consortium name="EnsemblProtists"/>
        </authorList>
    </citation>
    <scope>IDENTIFICATION</scope>
</reference>
<dbReference type="InterPro" id="IPR029058">
    <property type="entry name" value="AB_hydrolase_fold"/>
</dbReference>
<dbReference type="EnsemblProtists" id="EOD06887">
    <property type="protein sequence ID" value="EOD06887"/>
    <property type="gene ID" value="EMIHUDRAFT_258673"/>
</dbReference>
<proteinExistence type="predicted"/>
<reference evidence="2" key="1">
    <citation type="journal article" date="2013" name="Nature">
        <title>Pan genome of the phytoplankton Emiliania underpins its global distribution.</title>
        <authorList>
            <person name="Read B.A."/>
            <person name="Kegel J."/>
            <person name="Klute M.J."/>
            <person name="Kuo A."/>
            <person name="Lefebvre S.C."/>
            <person name="Maumus F."/>
            <person name="Mayer C."/>
            <person name="Miller J."/>
            <person name="Monier A."/>
            <person name="Salamov A."/>
            <person name="Young J."/>
            <person name="Aguilar M."/>
            <person name="Claverie J.M."/>
            <person name="Frickenhaus S."/>
            <person name="Gonzalez K."/>
            <person name="Herman E.K."/>
            <person name="Lin Y.C."/>
            <person name="Napier J."/>
            <person name="Ogata H."/>
            <person name="Sarno A.F."/>
            <person name="Shmutz J."/>
            <person name="Schroeder D."/>
            <person name="de Vargas C."/>
            <person name="Verret F."/>
            <person name="von Dassow P."/>
            <person name="Valentin K."/>
            <person name="Van de Peer Y."/>
            <person name="Wheeler G."/>
            <person name="Dacks J.B."/>
            <person name="Delwiche C.F."/>
            <person name="Dyhrman S.T."/>
            <person name="Glockner G."/>
            <person name="John U."/>
            <person name="Richards T."/>
            <person name="Worden A.Z."/>
            <person name="Zhang X."/>
            <person name="Grigoriev I.V."/>
            <person name="Allen A.E."/>
            <person name="Bidle K."/>
            <person name="Borodovsky M."/>
            <person name="Bowler C."/>
            <person name="Brownlee C."/>
            <person name="Cock J.M."/>
            <person name="Elias M."/>
            <person name="Gladyshev V.N."/>
            <person name="Groth M."/>
            <person name="Guda C."/>
            <person name="Hadaegh A."/>
            <person name="Iglesias-Rodriguez M.D."/>
            <person name="Jenkins J."/>
            <person name="Jones B.M."/>
            <person name="Lawson T."/>
            <person name="Leese F."/>
            <person name="Lindquist E."/>
            <person name="Lobanov A."/>
            <person name="Lomsadze A."/>
            <person name="Malik S.B."/>
            <person name="Marsh M.E."/>
            <person name="Mackinder L."/>
            <person name="Mock T."/>
            <person name="Mueller-Roeber B."/>
            <person name="Pagarete A."/>
            <person name="Parker M."/>
            <person name="Probert I."/>
            <person name="Quesneville H."/>
            <person name="Raines C."/>
            <person name="Rensing S.A."/>
            <person name="Riano-Pachon D.M."/>
            <person name="Richier S."/>
            <person name="Rokitta S."/>
            <person name="Shiraiwa Y."/>
            <person name="Soanes D.M."/>
            <person name="van der Giezen M."/>
            <person name="Wahlund T.M."/>
            <person name="Williams B."/>
            <person name="Wilson W."/>
            <person name="Wolfe G."/>
            <person name="Wurch L.L."/>
        </authorList>
    </citation>
    <scope>NUCLEOTIDE SEQUENCE</scope>
</reference>
<sequence>MRLLLHAALASAKVETLHPPGQAAAFFEAPAGPEPSVEKLSPSSLAKARGSLVQLRHRGVVFGLFLPTAQREGEASPVLVFLHGRGESGGFAVANAQSLPWLLSRGHNASFTASFPFIVVAPQCPQECASENGWRSDVLRGVAELVHDWARAYSCREGSAVTCRKGQLASAGRR</sequence>
<dbReference type="Gene3D" id="3.40.50.1820">
    <property type="entry name" value="alpha/beta hydrolase"/>
    <property type="match status" value="1"/>
</dbReference>
<dbReference type="AlphaFoldDB" id="A0A0D3I6K2"/>
<dbReference type="Proteomes" id="UP000013827">
    <property type="component" value="Unassembled WGS sequence"/>
</dbReference>
<dbReference type="GeneID" id="17253038"/>
<name>A0A0D3I6K2_EMIH1</name>
<dbReference type="SUPFAM" id="SSF53474">
    <property type="entry name" value="alpha/beta-Hydrolases"/>
    <property type="match status" value="1"/>
</dbReference>
<evidence type="ECO:0008006" key="3">
    <source>
        <dbReference type="Google" id="ProtNLM"/>
    </source>
</evidence>
<dbReference type="KEGG" id="ehx:EMIHUDRAFT_258673"/>
<accession>A0A0D3I6K2</accession>
<evidence type="ECO:0000313" key="2">
    <source>
        <dbReference type="Proteomes" id="UP000013827"/>
    </source>
</evidence>
<organism evidence="1 2">
    <name type="scientific">Emiliania huxleyi (strain CCMP1516)</name>
    <dbReference type="NCBI Taxonomy" id="280463"/>
    <lineage>
        <taxon>Eukaryota</taxon>
        <taxon>Haptista</taxon>
        <taxon>Haptophyta</taxon>
        <taxon>Prymnesiophyceae</taxon>
        <taxon>Isochrysidales</taxon>
        <taxon>Noelaerhabdaceae</taxon>
        <taxon>Emiliania</taxon>
    </lineage>
</organism>
<evidence type="ECO:0000313" key="1">
    <source>
        <dbReference type="EnsemblProtists" id="EOD06887"/>
    </source>
</evidence>
<keyword evidence="2" id="KW-1185">Reference proteome</keyword>
<dbReference type="PaxDb" id="2903-EOD06887"/>
<dbReference type="HOGENOM" id="CLU_1542907_0_0_1"/>
<dbReference type="RefSeq" id="XP_005759316.1">
    <property type="nucleotide sequence ID" value="XM_005759259.1"/>
</dbReference>